<dbReference type="Proteomes" id="UP000510682">
    <property type="component" value="Chromosome"/>
</dbReference>
<accession>A0A7D6E373</accession>
<organism evidence="5 6">
    <name type="scientific">Mycobacterium vicinigordonae</name>
    <dbReference type="NCBI Taxonomy" id="1719132"/>
    <lineage>
        <taxon>Bacteria</taxon>
        <taxon>Bacillati</taxon>
        <taxon>Actinomycetota</taxon>
        <taxon>Actinomycetes</taxon>
        <taxon>Mycobacteriales</taxon>
        <taxon>Mycobacteriaceae</taxon>
        <taxon>Mycobacterium</taxon>
    </lineage>
</organism>
<evidence type="ECO:0000256" key="3">
    <source>
        <dbReference type="ARBA" id="ARBA00023163"/>
    </source>
</evidence>
<reference evidence="6" key="1">
    <citation type="submission" date="2020-07" db="EMBL/GenBank/DDBJ databases">
        <title>Description of Mycobacterium gordonae subsp. intergordonae subsp.nov. and Mycobacterium gordonae subsp. gordonae subsp. nov.</title>
        <authorList>
            <person name="Yu X."/>
        </authorList>
    </citation>
    <scope>NUCLEOTIDE SEQUENCE [LARGE SCALE GENOMIC DNA]</scope>
    <source>
        <strain evidence="6">24</strain>
    </source>
</reference>
<evidence type="ECO:0000259" key="4">
    <source>
        <dbReference type="PROSITE" id="PS00622"/>
    </source>
</evidence>
<dbReference type="InterPro" id="IPR036388">
    <property type="entry name" value="WH-like_DNA-bd_sf"/>
</dbReference>
<proteinExistence type="predicted"/>
<dbReference type="InterPro" id="IPR027417">
    <property type="entry name" value="P-loop_NTPase"/>
</dbReference>
<dbReference type="KEGG" id="mgor:H0P51_21235"/>
<dbReference type="GO" id="GO:0003677">
    <property type="term" value="F:DNA binding"/>
    <property type="evidence" value="ECO:0007669"/>
    <property type="project" value="UniProtKB-KW"/>
</dbReference>
<evidence type="ECO:0000313" key="6">
    <source>
        <dbReference type="Proteomes" id="UP000510682"/>
    </source>
</evidence>
<evidence type="ECO:0000313" key="5">
    <source>
        <dbReference type="EMBL" id="QLL06262.1"/>
    </source>
</evidence>
<dbReference type="Gene3D" id="1.25.40.10">
    <property type="entry name" value="Tetratricopeptide repeat domain"/>
    <property type="match status" value="1"/>
</dbReference>
<dbReference type="InterPro" id="IPR041664">
    <property type="entry name" value="AAA_16"/>
</dbReference>
<gene>
    <name evidence="5" type="ORF">H0P51_21235</name>
</gene>
<dbReference type="InterPro" id="IPR016032">
    <property type="entry name" value="Sig_transdc_resp-reg_C-effctor"/>
</dbReference>
<keyword evidence="2" id="KW-0238">DNA-binding</keyword>
<dbReference type="Pfam" id="PF00196">
    <property type="entry name" value="GerE"/>
    <property type="match status" value="1"/>
</dbReference>
<reference evidence="5 6" key="2">
    <citation type="submission" date="2020-07" db="EMBL/GenBank/DDBJ databases">
        <authorList>
            <person name="Yu X."/>
        </authorList>
    </citation>
    <scope>NUCLEOTIDE SEQUENCE [LARGE SCALE GENOMIC DNA]</scope>
    <source>
        <strain evidence="6">24</strain>
    </source>
</reference>
<dbReference type="PRINTS" id="PR00038">
    <property type="entry name" value="HTHLUXR"/>
</dbReference>
<dbReference type="SUPFAM" id="SSF46894">
    <property type="entry name" value="C-terminal effector domain of the bipartite response regulators"/>
    <property type="match status" value="1"/>
</dbReference>
<dbReference type="GO" id="GO:0006355">
    <property type="term" value="P:regulation of DNA-templated transcription"/>
    <property type="evidence" value="ECO:0007669"/>
    <property type="project" value="InterPro"/>
</dbReference>
<keyword evidence="1" id="KW-0805">Transcription regulation</keyword>
<dbReference type="RefSeq" id="WP_180914843.1">
    <property type="nucleotide sequence ID" value="NZ_CP059165.1"/>
</dbReference>
<sequence>MRWEFVGRDAEIRVLTELITSTAPCARGAVLAGKSGVGKTALAVECLRQVEGPSFATFHVSASRAAAFMPLGAVASLLPVSQYLGNAITPAQMLSAAAAELVRRAGDRRLVLLVDDAHLLDDATATLIHQLAASGSAFVLGTVRSTASAPGPVVSLWKDGLVERIEVVGLDEESIAELVTTVLGGQVDQAVPARLAERCQGNILFLRELLLGAIADHNLVQDSGIWFLARPLTPSDRLVELVELRLEGLSPQERTLLELLSWGEPLEITELSALTGISDIEQLERQGFVSSRIEGDRLEVRMAHPVYGDVVRARTPAIRVPSITTRLADTVEAQGSCHPRDILRVATWRLHGGGGPAELMLAAATAAQRDYNFILAEALAQRALAAGAGFDAAILLAELATQQGRTADGHDQLLRLAAKTTTDAQRGRVTIARLNNEAFYGGLIDEGLRIVKEADVAIDDPLWLDWVHSMRAGLVLAKWGPRQAIESVEPLLHRANGRPLAWTCQVASPAHARFGLLLEALSISERGYTTAESAAGPSDWFPWTHLFFRSQAFAWWGRLDEADQLARDQYNQALHDGSVEKQAWFAFALTTEAADRGNVCDAVKFGKEAVALFHNLTRPLMEYVSLTALASALALNGQAEEAQQTLAALDALGLPRLYLAGIDLELARAWTAAAANDLPQACKFLEEAVSVGQRIGDRVGAVNALHMLGRLGYSKDVGDRMQDLAKHVEGPLAAARINHTTALAEDDPNGLDAVSATFRGMGAYLLAAEAASDAAIAWRRRGKDRKAAASEFQAAASTINCAGLSPLALRGTTIRGLLTRAEQEAALLAAAGRSNKAIADQLYLSVRTVEGRLQRVYEKLGISSREQLASAVGAARSQ</sequence>
<dbReference type="SMART" id="SM00421">
    <property type="entry name" value="HTH_LUXR"/>
    <property type="match status" value="1"/>
</dbReference>
<dbReference type="PROSITE" id="PS00622">
    <property type="entry name" value="HTH_LUXR_1"/>
    <property type="match status" value="1"/>
</dbReference>
<dbReference type="EMBL" id="CP059165">
    <property type="protein sequence ID" value="QLL06262.1"/>
    <property type="molecule type" value="Genomic_DNA"/>
</dbReference>
<evidence type="ECO:0000256" key="2">
    <source>
        <dbReference type="ARBA" id="ARBA00023125"/>
    </source>
</evidence>
<protein>
    <submittedName>
        <fullName evidence="5">AAA family ATPase</fullName>
    </submittedName>
</protein>
<evidence type="ECO:0000256" key="1">
    <source>
        <dbReference type="ARBA" id="ARBA00023015"/>
    </source>
</evidence>
<dbReference type="AlphaFoldDB" id="A0A7D6E373"/>
<dbReference type="Pfam" id="PF13191">
    <property type="entry name" value="AAA_16"/>
    <property type="match status" value="1"/>
</dbReference>
<reference evidence="6" key="3">
    <citation type="submission" date="2023-07" db="EMBL/GenBank/DDBJ databases">
        <title>Description of Mycobacterium gordonae subsp. intergordonae subsp.nov. and Mycobacterium gordonae subsp. gordonae subsp. nov.</title>
        <authorList>
            <person name="Huang H."/>
        </authorList>
    </citation>
    <scope>NUCLEOTIDE SEQUENCE [LARGE SCALE GENOMIC DNA]</scope>
    <source>
        <strain evidence="6">24</strain>
    </source>
</reference>
<dbReference type="Gene3D" id="3.40.50.300">
    <property type="entry name" value="P-loop containing nucleotide triphosphate hydrolases"/>
    <property type="match status" value="1"/>
</dbReference>
<keyword evidence="3" id="KW-0804">Transcription</keyword>
<name>A0A7D6E373_9MYCO</name>
<dbReference type="Gene3D" id="1.10.10.10">
    <property type="entry name" value="Winged helix-like DNA-binding domain superfamily/Winged helix DNA-binding domain"/>
    <property type="match status" value="1"/>
</dbReference>
<keyword evidence="6" id="KW-1185">Reference proteome</keyword>
<dbReference type="PANTHER" id="PTHR44688">
    <property type="entry name" value="DNA-BINDING TRANSCRIPTIONAL ACTIVATOR DEVR_DOSR"/>
    <property type="match status" value="1"/>
</dbReference>
<dbReference type="InterPro" id="IPR011990">
    <property type="entry name" value="TPR-like_helical_dom_sf"/>
</dbReference>
<dbReference type="PANTHER" id="PTHR44688:SF16">
    <property type="entry name" value="DNA-BINDING TRANSCRIPTIONAL ACTIVATOR DEVR_DOSR"/>
    <property type="match status" value="1"/>
</dbReference>
<dbReference type="SUPFAM" id="SSF52540">
    <property type="entry name" value="P-loop containing nucleoside triphosphate hydrolases"/>
    <property type="match status" value="1"/>
</dbReference>
<feature type="domain" description="HTH luxR-type" evidence="4">
    <location>
        <begin position="832"/>
        <end position="859"/>
    </location>
</feature>
<dbReference type="InterPro" id="IPR000792">
    <property type="entry name" value="Tscrpt_reg_LuxR_C"/>
</dbReference>